<dbReference type="GO" id="GO:0008972">
    <property type="term" value="F:phosphomethylpyrimidine kinase activity"/>
    <property type="evidence" value="ECO:0007669"/>
    <property type="project" value="InterPro"/>
</dbReference>
<name>B3ED42_CHLL2</name>
<reference evidence="8 9" key="1">
    <citation type="submission" date="2008-05" db="EMBL/GenBank/DDBJ databases">
        <title>Complete sequence of Chlorobium limicola DSM 245.</title>
        <authorList>
            <consortium name="US DOE Joint Genome Institute"/>
            <person name="Lucas S."/>
            <person name="Copeland A."/>
            <person name="Lapidus A."/>
            <person name="Glavina del Rio T."/>
            <person name="Dalin E."/>
            <person name="Tice H."/>
            <person name="Bruce D."/>
            <person name="Goodwin L."/>
            <person name="Pitluck S."/>
            <person name="Schmutz J."/>
            <person name="Larimer F."/>
            <person name="Land M."/>
            <person name="Hauser L."/>
            <person name="Kyrpides N."/>
            <person name="Ovchinnikova G."/>
            <person name="Zhao F."/>
            <person name="Li T."/>
            <person name="Liu Z."/>
            <person name="Overmann J."/>
            <person name="Bryant D.A."/>
            <person name="Richardson P."/>
        </authorList>
    </citation>
    <scope>NUCLEOTIDE SEQUENCE [LARGE SCALE GENOMIC DNA]</scope>
    <source>
        <strain evidence="9">DSM 245 / NBRC 103803 / 6330</strain>
    </source>
</reference>
<evidence type="ECO:0000256" key="3">
    <source>
        <dbReference type="ARBA" id="ARBA00022679"/>
    </source>
</evidence>
<evidence type="ECO:0000313" key="9">
    <source>
        <dbReference type="Proteomes" id="UP000008841"/>
    </source>
</evidence>
<feature type="domain" description="Pyridoxamine kinase/Phosphomethylpyrimidine kinase" evidence="7">
    <location>
        <begin position="13"/>
        <end position="260"/>
    </location>
</feature>
<dbReference type="eggNOG" id="COG0351">
    <property type="taxonomic scope" value="Bacteria"/>
</dbReference>
<accession>B3ED42</accession>
<keyword evidence="3" id="KW-0808">Transferase</keyword>
<dbReference type="OrthoDB" id="9810880at2"/>
<dbReference type="FunFam" id="3.40.1190.20:FF:000003">
    <property type="entry name" value="Phosphomethylpyrimidine kinase ThiD"/>
    <property type="match status" value="1"/>
</dbReference>
<evidence type="ECO:0000256" key="5">
    <source>
        <dbReference type="ARBA" id="ARBA00022777"/>
    </source>
</evidence>
<dbReference type="HOGENOM" id="CLU_020520_0_2_10"/>
<evidence type="ECO:0000259" key="7">
    <source>
        <dbReference type="Pfam" id="PF08543"/>
    </source>
</evidence>
<protein>
    <recommendedName>
        <fullName evidence="2">hydroxymethylpyrimidine kinase</fullName>
        <ecNumber evidence="2">2.7.1.49</ecNumber>
    </recommendedName>
</protein>
<dbReference type="Proteomes" id="UP000008841">
    <property type="component" value="Chromosome"/>
</dbReference>
<evidence type="ECO:0000256" key="4">
    <source>
        <dbReference type="ARBA" id="ARBA00022741"/>
    </source>
</evidence>
<dbReference type="InterPro" id="IPR029056">
    <property type="entry name" value="Ribokinase-like"/>
</dbReference>
<proteinExistence type="predicted"/>
<evidence type="ECO:0000256" key="6">
    <source>
        <dbReference type="ARBA" id="ARBA00022840"/>
    </source>
</evidence>
<gene>
    <name evidence="8" type="ordered locus">Clim_1407</name>
</gene>
<evidence type="ECO:0000256" key="1">
    <source>
        <dbReference type="ARBA" id="ARBA00004948"/>
    </source>
</evidence>
<dbReference type="AlphaFoldDB" id="B3ED42"/>
<dbReference type="CDD" id="cd01169">
    <property type="entry name" value="HMPP_kinase"/>
    <property type="match status" value="1"/>
</dbReference>
<dbReference type="PANTHER" id="PTHR20858:SF17">
    <property type="entry name" value="HYDROXYMETHYLPYRIMIDINE_PHOSPHOMETHYLPYRIMIDINE KINASE THI20-RELATED"/>
    <property type="match status" value="1"/>
</dbReference>
<dbReference type="GO" id="GO:0005524">
    <property type="term" value="F:ATP binding"/>
    <property type="evidence" value="ECO:0007669"/>
    <property type="project" value="UniProtKB-KW"/>
</dbReference>
<dbReference type="InterPro" id="IPR004399">
    <property type="entry name" value="HMP/HMP-P_kinase_dom"/>
</dbReference>
<keyword evidence="4" id="KW-0547">Nucleotide-binding</keyword>
<dbReference type="EMBL" id="CP001097">
    <property type="protein sequence ID" value="ACD90467.1"/>
    <property type="molecule type" value="Genomic_DNA"/>
</dbReference>
<dbReference type="STRING" id="290315.Clim_1407"/>
<keyword evidence="5 8" id="KW-0418">Kinase</keyword>
<evidence type="ECO:0000313" key="8">
    <source>
        <dbReference type="EMBL" id="ACD90467.1"/>
    </source>
</evidence>
<keyword evidence="6" id="KW-0067">ATP-binding</keyword>
<dbReference type="Pfam" id="PF08543">
    <property type="entry name" value="Phos_pyr_kin"/>
    <property type="match status" value="1"/>
</dbReference>
<dbReference type="Gene3D" id="3.40.1190.20">
    <property type="match status" value="1"/>
</dbReference>
<dbReference type="KEGG" id="cli:Clim_1407"/>
<dbReference type="RefSeq" id="WP_012466344.1">
    <property type="nucleotide sequence ID" value="NC_010803.1"/>
</dbReference>
<dbReference type="InterPro" id="IPR013749">
    <property type="entry name" value="PM/HMP-P_kinase-1"/>
</dbReference>
<evidence type="ECO:0000256" key="2">
    <source>
        <dbReference type="ARBA" id="ARBA00012135"/>
    </source>
</evidence>
<sequence length="267" mass="28101">MNYKTVLTIAGSDGSGGAGIQADLKTFAVLGCYGLSAITAVTAQNTKGVMSSLTLPVSCIREQIKAILGDIRVDAVKIGMLGSAEIIKTVARLLNTIDVPVVLDTVLNSSSGRSLLAPGAIPVMIESLFPIAALITPNIPETILLTKEPELLSTRKKIEDAAQKLQAMGASAVLIKGGHTESDRCSDCLLYRNGFRWFSSKKIISNNTHGTGCTLSSAIAAGLAHGLPLESAVEKAKTYTFEAIRAGAAYRLGEGSGPLHHCYPFWK</sequence>
<dbReference type="GO" id="GO:0008902">
    <property type="term" value="F:hydroxymethylpyrimidine kinase activity"/>
    <property type="evidence" value="ECO:0007669"/>
    <property type="project" value="UniProtKB-EC"/>
</dbReference>
<dbReference type="SUPFAM" id="SSF53613">
    <property type="entry name" value="Ribokinase-like"/>
    <property type="match status" value="1"/>
</dbReference>
<dbReference type="NCBIfam" id="TIGR00097">
    <property type="entry name" value="HMP-P_kinase"/>
    <property type="match status" value="1"/>
</dbReference>
<dbReference type="GO" id="GO:0009228">
    <property type="term" value="P:thiamine biosynthetic process"/>
    <property type="evidence" value="ECO:0007669"/>
    <property type="project" value="InterPro"/>
</dbReference>
<dbReference type="GO" id="GO:0005829">
    <property type="term" value="C:cytosol"/>
    <property type="evidence" value="ECO:0007669"/>
    <property type="project" value="TreeGrafter"/>
</dbReference>
<organism evidence="8 9">
    <name type="scientific">Chlorobium limicola (strain DSM 245 / NBRC 103803 / 6330)</name>
    <dbReference type="NCBI Taxonomy" id="290315"/>
    <lineage>
        <taxon>Bacteria</taxon>
        <taxon>Pseudomonadati</taxon>
        <taxon>Chlorobiota</taxon>
        <taxon>Chlorobiia</taxon>
        <taxon>Chlorobiales</taxon>
        <taxon>Chlorobiaceae</taxon>
        <taxon>Chlorobium/Pelodictyon group</taxon>
        <taxon>Chlorobium</taxon>
    </lineage>
</organism>
<comment type="pathway">
    <text evidence="1">Cofactor biosynthesis; thiamine diphosphate biosynthesis.</text>
</comment>
<dbReference type="EC" id="2.7.1.49" evidence="2"/>
<dbReference type="PANTHER" id="PTHR20858">
    <property type="entry name" value="PHOSPHOMETHYLPYRIMIDINE KINASE"/>
    <property type="match status" value="1"/>
</dbReference>